<dbReference type="InterPro" id="IPR013217">
    <property type="entry name" value="Methyltransf_12"/>
</dbReference>
<accession>A0A5D3G471</accession>
<dbReference type="Proteomes" id="UP000324029">
    <property type="component" value="Unassembled WGS sequence"/>
</dbReference>
<proteinExistence type="predicted"/>
<reference evidence="2 3" key="2">
    <citation type="submission" date="2019-08" db="EMBL/GenBank/DDBJ databases">
        <authorList>
            <person name="Brilhante M."/>
            <person name="Perreten V."/>
        </authorList>
    </citation>
    <scope>NUCLEOTIDE SEQUENCE [LARGE SCALE GENOMIC DNA]</scope>
    <source>
        <strain evidence="2 3">MCP106</strain>
    </source>
</reference>
<feature type="domain" description="Methyltransferase type 12" evidence="1">
    <location>
        <begin position="166"/>
        <end position="266"/>
    </location>
</feature>
<reference evidence="2 3" key="1">
    <citation type="submission" date="2019-08" db="EMBL/GenBank/DDBJ databases">
        <title>Subclass B2 metallo-beta lactamase from Pseudomonas synxantha.</title>
        <authorList>
            <person name="Poirel L."/>
            <person name="Palmieri M."/>
            <person name="Masseron A."/>
            <person name="Perreten V."/>
            <person name="Nordman P."/>
        </authorList>
    </citation>
    <scope>NUCLEOTIDE SEQUENCE [LARGE SCALE GENOMIC DNA]</scope>
    <source>
        <strain evidence="2 3">MCP106</strain>
    </source>
</reference>
<keyword evidence="2" id="KW-0489">Methyltransferase</keyword>
<dbReference type="Pfam" id="PF08242">
    <property type="entry name" value="Methyltransf_12"/>
    <property type="match status" value="1"/>
</dbReference>
<dbReference type="RefSeq" id="WP_148854105.1">
    <property type="nucleotide sequence ID" value="NZ_VSRO01000013.1"/>
</dbReference>
<evidence type="ECO:0000259" key="1">
    <source>
        <dbReference type="Pfam" id="PF08242"/>
    </source>
</evidence>
<dbReference type="AlphaFoldDB" id="A0A5D3G471"/>
<dbReference type="SUPFAM" id="SSF53335">
    <property type="entry name" value="S-adenosyl-L-methionine-dependent methyltransferases"/>
    <property type="match status" value="1"/>
</dbReference>
<dbReference type="EMBL" id="VSRO01000013">
    <property type="protein sequence ID" value="TYK55331.1"/>
    <property type="molecule type" value="Genomic_DNA"/>
</dbReference>
<keyword evidence="2" id="KW-0808">Transferase</keyword>
<organism evidence="2 3">
    <name type="scientific">Pseudomonas synxantha</name>
    <dbReference type="NCBI Taxonomy" id="47883"/>
    <lineage>
        <taxon>Bacteria</taxon>
        <taxon>Pseudomonadati</taxon>
        <taxon>Pseudomonadota</taxon>
        <taxon>Gammaproteobacteria</taxon>
        <taxon>Pseudomonadales</taxon>
        <taxon>Pseudomonadaceae</taxon>
        <taxon>Pseudomonas</taxon>
    </lineage>
</organism>
<name>A0A5D3G471_9PSED</name>
<sequence length="342" mass="37279">MNTALNELEHLSLGVMAQVLLHSQALPLQAWRTAEHINQALGTAARHAWVVRRWLAALTRAGLLHEEGKRLGWQVPPDDPQVGELPRLYATLGFPDSMARLHTQVIECLPDLLRDQFTLTHLLMLGGDPVKVMGTYQHNHFTAAINQALGARARQVSAAAGPLQVLELGGGAGCTTATVLTALQEREKDYRFTDISSLFTSAAQRQFRLEPGMQFGLLDLNRRFSDQGIAPRSQDLVIAGNALHNARDLPDCLGQIRTSLRDGGALLFSESIADNPAMLTFMHLLLSPPADAPLRAGDEAFMAVDAWRQALQVAGFELLEVWPDAGEPLAAAGQRLFQARGV</sequence>
<comment type="caution">
    <text evidence="2">The sequence shown here is derived from an EMBL/GenBank/DDBJ whole genome shotgun (WGS) entry which is preliminary data.</text>
</comment>
<protein>
    <submittedName>
        <fullName evidence="2">Class I SAM-dependent methyltransferase</fullName>
    </submittedName>
</protein>
<dbReference type="InterPro" id="IPR029063">
    <property type="entry name" value="SAM-dependent_MTases_sf"/>
</dbReference>
<evidence type="ECO:0000313" key="3">
    <source>
        <dbReference type="Proteomes" id="UP000324029"/>
    </source>
</evidence>
<evidence type="ECO:0000313" key="2">
    <source>
        <dbReference type="EMBL" id="TYK55331.1"/>
    </source>
</evidence>
<dbReference type="GO" id="GO:0032259">
    <property type="term" value="P:methylation"/>
    <property type="evidence" value="ECO:0007669"/>
    <property type="project" value="UniProtKB-KW"/>
</dbReference>
<gene>
    <name evidence="2" type="ORF">FXO26_23255</name>
</gene>
<dbReference type="GO" id="GO:0008168">
    <property type="term" value="F:methyltransferase activity"/>
    <property type="evidence" value="ECO:0007669"/>
    <property type="project" value="UniProtKB-KW"/>
</dbReference>
<dbReference type="Gene3D" id="3.40.50.150">
    <property type="entry name" value="Vaccinia Virus protein VP39"/>
    <property type="match status" value="1"/>
</dbReference>